<keyword evidence="8" id="KW-0807">Transducer</keyword>
<dbReference type="InterPro" id="IPR000276">
    <property type="entry name" value="GPCR_Rhodpsn"/>
</dbReference>
<dbReference type="InterPro" id="IPR017452">
    <property type="entry name" value="GPCR_Rhodpsn_7TM"/>
</dbReference>
<keyword evidence="4 9" id="KW-1133">Transmembrane helix</keyword>
<evidence type="ECO:0000259" key="10">
    <source>
        <dbReference type="PROSITE" id="PS50262"/>
    </source>
</evidence>
<evidence type="ECO:0000256" key="4">
    <source>
        <dbReference type="ARBA" id="ARBA00022989"/>
    </source>
</evidence>
<dbReference type="Gene3D" id="1.20.1070.10">
    <property type="entry name" value="Rhodopsin 7-helix transmembrane proteins"/>
    <property type="match status" value="1"/>
</dbReference>
<organism evidence="11 12">
    <name type="scientific">Owenia fusiformis</name>
    <name type="common">Polychaete worm</name>
    <dbReference type="NCBI Taxonomy" id="6347"/>
    <lineage>
        <taxon>Eukaryota</taxon>
        <taxon>Metazoa</taxon>
        <taxon>Spiralia</taxon>
        <taxon>Lophotrochozoa</taxon>
        <taxon>Annelida</taxon>
        <taxon>Polychaeta</taxon>
        <taxon>Sedentaria</taxon>
        <taxon>Canalipalpata</taxon>
        <taxon>Sabellida</taxon>
        <taxon>Oweniida</taxon>
        <taxon>Oweniidae</taxon>
        <taxon>Owenia</taxon>
    </lineage>
</organism>
<reference evidence="11" key="1">
    <citation type="submission" date="2022-03" db="EMBL/GenBank/DDBJ databases">
        <authorList>
            <person name="Martin C."/>
        </authorList>
    </citation>
    <scope>NUCLEOTIDE SEQUENCE</scope>
</reference>
<evidence type="ECO:0000313" key="11">
    <source>
        <dbReference type="EMBL" id="CAH1782867.1"/>
    </source>
</evidence>
<keyword evidence="6 9" id="KW-0472">Membrane</keyword>
<dbReference type="OrthoDB" id="6102451at2759"/>
<gene>
    <name evidence="11" type="ORF">OFUS_LOCUS9268</name>
</gene>
<evidence type="ECO:0000256" key="8">
    <source>
        <dbReference type="ARBA" id="ARBA00023224"/>
    </source>
</evidence>
<comment type="subcellular location">
    <subcellularLocation>
        <location evidence="1">Cell membrane</location>
        <topology evidence="1">Multi-pass membrane protein</topology>
    </subcellularLocation>
</comment>
<dbReference type="EMBL" id="CAIIXF020000005">
    <property type="protein sequence ID" value="CAH1782867.1"/>
    <property type="molecule type" value="Genomic_DNA"/>
</dbReference>
<keyword evidence="7" id="KW-0675">Receptor</keyword>
<sequence length="257" mass="29123">MVGLSSVIVPITIYTLDYLPYSLCQLASFLLAGAFEKSIYTIALLSLDKYITITQPLFYQRSVTVRKTVIFLCILWVFSFLCWLPVFTNNIADFDTAISICFINPLADPVQVIVMVSIVFGTSSIIIGFCNIGILRISWRQKKQIQSLTLTGSKQGNTTNMKAFRTILFLVLVFYISWTPFCLEWIIRAFSGFTGTPKALLCTFLLLSMSNSFWNAVIYTATNKPFRESAFAIFCRRHGQFQFSSAVKTINLKQSEM</sequence>
<evidence type="ECO:0000256" key="3">
    <source>
        <dbReference type="ARBA" id="ARBA00022692"/>
    </source>
</evidence>
<dbReference type="AlphaFoldDB" id="A0A8S4NRB1"/>
<evidence type="ECO:0000256" key="6">
    <source>
        <dbReference type="ARBA" id="ARBA00023136"/>
    </source>
</evidence>
<feature type="transmembrane region" description="Helical" evidence="9">
    <location>
        <begin position="167"/>
        <end position="187"/>
    </location>
</feature>
<dbReference type="PROSITE" id="PS50262">
    <property type="entry name" value="G_PROTEIN_RECEP_F1_2"/>
    <property type="match status" value="1"/>
</dbReference>
<keyword evidence="2" id="KW-1003">Cell membrane</keyword>
<keyword evidence="12" id="KW-1185">Reference proteome</keyword>
<dbReference type="GO" id="GO:0004930">
    <property type="term" value="F:G protein-coupled receptor activity"/>
    <property type="evidence" value="ECO:0007669"/>
    <property type="project" value="UniProtKB-KW"/>
</dbReference>
<dbReference type="InterPro" id="IPR050569">
    <property type="entry name" value="TAAR"/>
</dbReference>
<dbReference type="Proteomes" id="UP000749559">
    <property type="component" value="Unassembled WGS sequence"/>
</dbReference>
<feature type="transmembrane region" description="Helical" evidence="9">
    <location>
        <begin position="112"/>
        <end position="135"/>
    </location>
</feature>
<dbReference type="SUPFAM" id="SSF81321">
    <property type="entry name" value="Family A G protein-coupled receptor-like"/>
    <property type="match status" value="1"/>
</dbReference>
<keyword evidence="3 9" id="KW-0812">Transmembrane</keyword>
<feature type="transmembrane region" description="Helical" evidence="9">
    <location>
        <begin position="199"/>
        <end position="221"/>
    </location>
</feature>
<dbReference type="PANTHER" id="PTHR24249">
    <property type="entry name" value="HISTAMINE RECEPTOR-RELATED G-PROTEIN COUPLED RECEPTOR"/>
    <property type="match status" value="1"/>
</dbReference>
<feature type="transmembrane region" description="Helical" evidence="9">
    <location>
        <begin position="26"/>
        <end position="47"/>
    </location>
</feature>
<evidence type="ECO:0000256" key="7">
    <source>
        <dbReference type="ARBA" id="ARBA00023170"/>
    </source>
</evidence>
<name>A0A8S4NRB1_OWEFU</name>
<comment type="caution">
    <text evidence="11">The sequence shown here is derived from an EMBL/GenBank/DDBJ whole genome shotgun (WGS) entry which is preliminary data.</text>
</comment>
<dbReference type="PRINTS" id="PR00237">
    <property type="entry name" value="GPCRRHODOPSN"/>
</dbReference>
<dbReference type="GO" id="GO:0005886">
    <property type="term" value="C:plasma membrane"/>
    <property type="evidence" value="ECO:0007669"/>
    <property type="project" value="UniProtKB-SubCell"/>
</dbReference>
<evidence type="ECO:0000256" key="5">
    <source>
        <dbReference type="ARBA" id="ARBA00023040"/>
    </source>
</evidence>
<protein>
    <recommendedName>
        <fullName evidence="10">G-protein coupled receptors family 1 profile domain-containing protein</fullName>
    </recommendedName>
</protein>
<evidence type="ECO:0000256" key="2">
    <source>
        <dbReference type="ARBA" id="ARBA00022475"/>
    </source>
</evidence>
<feature type="transmembrane region" description="Helical" evidence="9">
    <location>
        <begin position="68"/>
        <end position="86"/>
    </location>
</feature>
<feature type="domain" description="G-protein coupled receptors family 1 profile" evidence="10">
    <location>
        <begin position="1"/>
        <end position="219"/>
    </location>
</feature>
<accession>A0A8S4NRB1</accession>
<dbReference type="Pfam" id="PF00001">
    <property type="entry name" value="7tm_1"/>
    <property type="match status" value="1"/>
</dbReference>
<keyword evidence="5" id="KW-0297">G-protein coupled receptor</keyword>
<evidence type="ECO:0000313" key="12">
    <source>
        <dbReference type="Proteomes" id="UP000749559"/>
    </source>
</evidence>
<evidence type="ECO:0000256" key="9">
    <source>
        <dbReference type="SAM" id="Phobius"/>
    </source>
</evidence>
<proteinExistence type="predicted"/>
<evidence type="ECO:0000256" key="1">
    <source>
        <dbReference type="ARBA" id="ARBA00004651"/>
    </source>
</evidence>